<dbReference type="eggNOG" id="COG3437">
    <property type="taxonomic scope" value="Bacteria"/>
</dbReference>
<accession>A0A061JL27</accession>
<dbReference type="Gene3D" id="3.40.50.2300">
    <property type="match status" value="1"/>
</dbReference>
<dbReference type="PANTHER" id="PTHR44591">
    <property type="entry name" value="STRESS RESPONSE REGULATOR PROTEIN 1"/>
    <property type="match status" value="1"/>
</dbReference>
<dbReference type="HOGENOM" id="CLU_000445_69_8_6"/>
<reference evidence="5 6" key="1">
    <citation type="journal article" date="2013" name="Genome Announc.">
        <title>Draft Genome of the Nitrogen-Fixing Bacterium Pseudomonas stutzeri Strain KOS6 Isolated from Industrial Hydrocarbon Sludge.</title>
        <authorList>
            <person name="Grigoryeva T.V."/>
            <person name="Laikov A.V."/>
            <person name="Naumova R.P."/>
            <person name="Manolov A.I."/>
            <person name="Larin A.K."/>
            <person name="Karpova I.Y."/>
            <person name="Semashko T.A."/>
            <person name="Alexeev D.G."/>
            <person name="Kostryukova E.S."/>
            <person name="Muller R."/>
            <person name="Govorun V.M."/>
        </authorList>
    </citation>
    <scope>NUCLEOTIDE SEQUENCE [LARGE SCALE GENOMIC DNA]</scope>
    <source>
        <strain evidence="5 6">KOS6</strain>
    </source>
</reference>
<evidence type="ECO:0000259" key="4">
    <source>
        <dbReference type="PROSITE" id="PS50110"/>
    </source>
</evidence>
<organism evidence="5 6">
    <name type="scientific">Stutzerimonas stutzeri KOS6</name>
    <dbReference type="NCBI Taxonomy" id="1218352"/>
    <lineage>
        <taxon>Bacteria</taxon>
        <taxon>Pseudomonadati</taxon>
        <taxon>Pseudomonadota</taxon>
        <taxon>Gammaproteobacteria</taxon>
        <taxon>Pseudomonadales</taxon>
        <taxon>Pseudomonadaceae</taxon>
        <taxon>Stutzerimonas</taxon>
    </lineage>
</organism>
<protein>
    <recommendedName>
        <fullName evidence="4">Response regulatory domain-containing protein</fullName>
    </recommendedName>
</protein>
<evidence type="ECO:0000313" key="5">
    <source>
        <dbReference type="EMBL" id="EWC39040.1"/>
    </source>
</evidence>
<dbReference type="Proteomes" id="UP000026923">
    <property type="component" value="Unassembled WGS sequence"/>
</dbReference>
<feature type="modified residue" description="4-aspartylphosphate" evidence="2">
    <location>
        <position position="52"/>
    </location>
</feature>
<dbReference type="PROSITE" id="PS50110">
    <property type="entry name" value="RESPONSE_REGULATORY"/>
    <property type="match status" value="1"/>
</dbReference>
<dbReference type="PANTHER" id="PTHR44591:SF19">
    <property type="entry name" value="TWO-COMPONENT RESPONSE REGULATOR-RELATED"/>
    <property type="match status" value="1"/>
</dbReference>
<evidence type="ECO:0000313" key="6">
    <source>
        <dbReference type="Proteomes" id="UP000026923"/>
    </source>
</evidence>
<dbReference type="OrthoDB" id="9802066at2"/>
<feature type="domain" description="Response regulatory" evidence="4">
    <location>
        <begin position="3"/>
        <end position="118"/>
    </location>
</feature>
<dbReference type="SMART" id="SM00448">
    <property type="entry name" value="REC"/>
    <property type="match status" value="1"/>
</dbReference>
<dbReference type="Pfam" id="PF00072">
    <property type="entry name" value="Response_reg"/>
    <property type="match status" value="1"/>
</dbReference>
<evidence type="ECO:0000256" key="3">
    <source>
        <dbReference type="SAM" id="Coils"/>
    </source>
</evidence>
<dbReference type="GO" id="GO:0000160">
    <property type="term" value="P:phosphorelay signal transduction system"/>
    <property type="evidence" value="ECO:0007669"/>
    <property type="project" value="InterPro"/>
</dbReference>
<sequence>MTKIQIVDDELQVLSALQRLLRPQGWDLHLFTDPQEALQALTEHEYAVIVSDYRMPVLDGITYLRFAKQRQPEALRMVLSGYGDREVMMQAINSAEIYRFLAKPWEDYEIEAALRGAIELYNTRRENSRLLDHLRRQRNALERQRQELLRLEAEQPGITYVRRDADGALLLGTDEMEEDPHG</sequence>
<comment type="caution">
    <text evidence="5">The sequence shown here is derived from an EMBL/GenBank/DDBJ whole genome shotgun (WGS) entry which is preliminary data.</text>
</comment>
<gene>
    <name evidence="5" type="ORF">B597_022285</name>
</gene>
<keyword evidence="3" id="KW-0175">Coiled coil</keyword>
<proteinExistence type="predicted"/>
<dbReference type="SUPFAM" id="SSF52172">
    <property type="entry name" value="CheY-like"/>
    <property type="match status" value="1"/>
</dbReference>
<evidence type="ECO:0000256" key="2">
    <source>
        <dbReference type="PROSITE-ProRule" id="PRU00169"/>
    </source>
</evidence>
<dbReference type="AlphaFoldDB" id="A0A061JL27"/>
<dbReference type="CDD" id="cd17569">
    <property type="entry name" value="REC_HupR-like"/>
    <property type="match status" value="1"/>
</dbReference>
<dbReference type="InterPro" id="IPR001789">
    <property type="entry name" value="Sig_transdc_resp-reg_receiver"/>
</dbReference>
<dbReference type="InterPro" id="IPR050595">
    <property type="entry name" value="Bact_response_regulator"/>
</dbReference>
<dbReference type="InterPro" id="IPR011006">
    <property type="entry name" value="CheY-like_superfamily"/>
</dbReference>
<evidence type="ECO:0000256" key="1">
    <source>
        <dbReference type="ARBA" id="ARBA00022553"/>
    </source>
</evidence>
<feature type="coiled-coil region" evidence="3">
    <location>
        <begin position="124"/>
        <end position="154"/>
    </location>
</feature>
<keyword evidence="1 2" id="KW-0597">Phosphoprotein</keyword>
<dbReference type="EMBL" id="AMCZ02000058">
    <property type="protein sequence ID" value="EWC39040.1"/>
    <property type="molecule type" value="Genomic_DNA"/>
</dbReference>
<dbReference type="RefSeq" id="WP_003296635.1">
    <property type="nucleotide sequence ID" value="NZ_KK020676.1"/>
</dbReference>
<name>A0A061JL27_STUST</name>